<sequence length="288" mass="32389">MFQRTTTPTTPPKEHLTSKNSSIRPTLLALKTTLSRVKSKVNLTSPKSPSRPFEPPKTFPFFRLPREIREKIYTLLFKQLIHSHLMSCDTSPYGHPLGFSTFPLPSFPDLCYTSWRIYIESVPNLLRHTDIMLLDVVSVQVVLRYLSQGHNITLAQGITSLTFSSSIPWKPHTTHTTRALLEKCANLRHVKISVPVALCVQWVSSREVRVKSKNQVVLGADYCCLMDCEKLKKVSLVCVGGAVEAKCLGVQVDAVFEPVVTWIRENVCRGPGKMLVVEHVEHEGIGGW</sequence>
<proteinExistence type="predicted"/>
<accession>A0A2V1E4R1</accession>
<evidence type="ECO:0000313" key="3">
    <source>
        <dbReference type="Proteomes" id="UP000244855"/>
    </source>
</evidence>
<dbReference type="EMBL" id="KZ805314">
    <property type="protein sequence ID" value="PVI05461.1"/>
    <property type="molecule type" value="Genomic_DNA"/>
</dbReference>
<dbReference type="Proteomes" id="UP000244855">
    <property type="component" value="Unassembled WGS sequence"/>
</dbReference>
<dbReference type="AlphaFoldDB" id="A0A2V1E4R1"/>
<evidence type="ECO:0000313" key="2">
    <source>
        <dbReference type="EMBL" id="PVI05461.1"/>
    </source>
</evidence>
<reference evidence="2 3" key="1">
    <citation type="journal article" date="2018" name="Sci. Rep.">
        <title>Comparative genomics provides insights into the lifestyle and reveals functional heterogeneity of dark septate endophytic fungi.</title>
        <authorList>
            <person name="Knapp D.G."/>
            <person name="Nemeth J.B."/>
            <person name="Barry K."/>
            <person name="Hainaut M."/>
            <person name="Henrissat B."/>
            <person name="Johnson J."/>
            <person name="Kuo A."/>
            <person name="Lim J.H.P."/>
            <person name="Lipzen A."/>
            <person name="Nolan M."/>
            <person name="Ohm R.A."/>
            <person name="Tamas L."/>
            <person name="Grigoriev I.V."/>
            <person name="Spatafora J.W."/>
            <person name="Nagy L.G."/>
            <person name="Kovacs G.M."/>
        </authorList>
    </citation>
    <scope>NUCLEOTIDE SEQUENCE [LARGE SCALE GENOMIC DNA]</scope>
    <source>
        <strain evidence="2 3">DSE2036</strain>
    </source>
</reference>
<dbReference type="PANTHER" id="PTHR38790">
    <property type="entry name" value="2EXR DOMAIN-CONTAINING PROTEIN-RELATED"/>
    <property type="match status" value="1"/>
</dbReference>
<protein>
    <submittedName>
        <fullName evidence="2">Uncharacterized protein</fullName>
    </submittedName>
</protein>
<name>A0A2V1E4R1_9PLEO</name>
<feature type="region of interest" description="Disordered" evidence="1">
    <location>
        <begin position="1"/>
        <end position="22"/>
    </location>
</feature>
<gene>
    <name evidence="2" type="ORF">DM02DRAFT_650798</name>
</gene>
<dbReference type="OrthoDB" id="3789955at2759"/>
<keyword evidence="3" id="KW-1185">Reference proteome</keyword>
<evidence type="ECO:0000256" key="1">
    <source>
        <dbReference type="SAM" id="MobiDB-lite"/>
    </source>
</evidence>
<organism evidence="2 3">
    <name type="scientific">Periconia macrospinosa</name>
    <dbReference type="NCBI Taxonomy" id="97972"/>
    <lineage>
        <taxon>Eukaryota</taxon>
        <taxon>Fungi</taxon>
        <taxon>Dikarya</taxon>
        <taxon>Ascomycota</taxon>
        <taxon>Pezizomycotina</taxon>
        <taxon>Dothideomycetes</taxon>
        <taxon>Pleosporomycetidae</taxon>
        <taxon>Pleosporales</taxon>
        <taxon>Massarineae</taxon>
        <taxon>Periconiaceae</taxon>
        <taxon>Periconia</taxon>
    </lineage>
</organism>